<dbReference type="AlphaFoldDB" id="A0A9D2PEP6"/>
<comment type="caution">
    <text evidence="1">The sequence shown here is derived from an EMBL/GenBank/DDBJ whole genome shotgun (WGS) entry which is preliminary data.</text>
</comment>
<proteinExistence type="predicted"/>
<protein>
    <submittedName>
        <fullName evidence="1">Sel1 repeat family protein</fullName>
    </submittedName>
</protein>
<dbReference type="InterPro" id="IPR011990">
    <property type="entry name" value="TPR-like_helical_dom_sf"/>
</dbReference>
<dbReference type="Pfam" id="PF08238">
    <property type="entry name" value="Sel1"/>
    <property type="match status" value="6"/>
</dbReference>
<gene>
    <name evidence="1" type="ORF">IAA04_09300</name>
</gene>
<evidence type="ECO:0000313" key="1">
    <source>
        <dbReference type="EMBL" id="HJC48233.1"/>
    </source>
</evidence>
<dbReference type="EMBL" id="DWWL01000059">
    <property type="protein sequence ID" value="HJC48233.1"/>
    <property type="molecule type" value="Genomic_DNA"/>
</dbReference>
<dbReference type="PANTHER" id="PTHR11102:SF160">
    <property type="entry name" value="ERAD-ASSOCIATED E3 UBIQUITIN-PROTEIN LIGASE COMPONENT HRD3"/>
    <property type="match status" value="1"/>
</dbReference>
<accession>A0A9D2PEP6</accession>
<dbReference type="PANTHER" id="PTHR11102">
    <property type="entry name" value="SEL-1-LIKE PROTEIN"/>
    <property type="match status" value="1"/>
</dbReference>
<reference evidence="1" key="2">
    <citation type="submission" date="2021-04" db="EMBL/GenBank/DDBJ databases">
        <authorList>
            <person name="Gilroy R."/>
        </authorList>
    </citation>
    <scope>NUCLEOTIDE SEQUENCE</scope>
    <source>
        <strain evidence="1">CHK183-5548</strain>
    </source>
</reference>
<reference evidence="1" key="1">
    <citation type="journal article" date="2021" name="PeerJ">
        <title>Extensive microbial diversity within the chicken gut microbiome revealed by metagenomics and culture.</title>
        <authorList>
            <person name="Gilroy R."/>
            <person name="Ravi A."/>
            <person name="Getino M."/>
            <person name="Pursley I."/>
            <person name="Horton D.L."/>
            <person name="Alikhan N.F."/>
            <person name="Baker D."/>
            <person name="Gharbi K."/>
            <person name="Hall N."/>
            <person name="Watson M."/>
            <person name="Adriaenssens E.M."/>
            <person name="Foster-Nyarko E."/>
            <person name="Jarju S."/>
            <person name="Secka A."/>
            <person name="Antonio M."/>
            <person name="Oren A."/>
            <person name="Chaudhuri R.R."/>
            <person name="La Ragione R."/>
            <person name="Hildebrand F."/>
            <person name="Pallen M.J."/>
        </authorList>
    </citation>
    <scope>NUCLEOTIDE SEQUENCE</scope>
    <source>
        <strain evidence="1">CHK183-5548</strain>
    </source>
</reference>
<sequence>MGKFFSDDVETALQYIYYDNRLRLHRGQEGFQLLAEASGRGDGDADCIMARCLSGYQYVWPGHHFPEDDRQAVKLLHRSIERGSALGLLVAKRSGVLTPVWQKKSPLTLKEAFQQILEKAAGGDAFCQFTVGNTYFWWDFLAIEGRNRNDFPTQEAFCSYMTENITKCEDWFWRAFKGGMYLAGNNLRHYYENGDDGYVAPQPEKAAEIYPLGAEMGYPPHQIFYANDLEAAGEKEKAHYWRLQAAEGGQPGLWYRIGCSYYTGDGIERDYQKACECFARAIEEENNAYAYNGMGIALFHGRGVPQDRAKAFEYFSHAMRLQKGDVFNYPYMANCYLDGMGTAPDFQQAYRMAWETKDEPRSLYVLGRIYCEGLGMPQDIAMGVEFLDRSGLPEAMEERKHYKKTLFGRWKRVN</sequence>
<dbReference type="SUPFAM" id="SSF81901">
    <property type="entry name" value="HCP-like"/>
    <property type="match status" value="1"/>
</dbReference>
<dbReference type="InterPro" id="IPR050767">
    <property type="entry name" value="Sel1_AlgK"/>
</dbReference>
<dbReference type="SMART" id="SM00671">
    <property type="entry name" value="SEL1"/>
    <property type="match status" value="4"/>
</dbReference>
<dbReference type="InterPro" id="IPR006597">
    <property type="entry name" value="Sel1-like"/>
</dbReference>
<name>A0A9D2PEP6_9FIRM</name>
<dbReference type="Gene3D" id="1.25.40.10">
    <property type="entry name" value="Tetratricopeptide repeat domain"/>
    <property type="match status" value="2"/>
</dbReference>
<evidence type="ECO:0000313" key="2">
    <source>
        <dbReference type="Proteomes" id="UP000823883"/>
    </source>
</evidence>
<dbReference type="Proteomes" id="UP000823883">
    <property type="component" value="Unassembled WGS sequence"/>
</dbReference>
<organism evidence="1 2">
    <name type="scientific">Candidatus Lachnoclostridium pullistercoris</name>
    <dbReference type="NCBI Taxonomy" id="2838632"/>
    <lineage>
        <taxon>Bacteria</taxon>
        <taxon>Bacillati</taxon>
        <taxon>Bacillota</taxon>
        <taxon>Clostridia</taxon>
        <taxon>Lachnospirales</taxon>
        <taxon>Lachnospiraceae</taxon>
    </lineage>
</organism>